<dbReference type="Gene3D" id="1.10.10.10">
    <property type="entry name" value="Winged helix-like DNA-binding domain superfamily/Winged helix DNA-binding domain"/>
    <property type="match status" value="1"/>
</dbReference>
<dbReference type="EMBL" id="QGNY01000001">
    <property type="protein sequence ID" value="PWS33299.1"/>
    <property type="molecule type" value="Genomic_DNA"/>
</dbReference>
<name>A0A317F5X0_9SPHI</name>
<dbReference type="OrthoDB" id="799288at2"/>
<sequence length="63" mass="7139">MEKLLIKCLLQGMSQKEIAEKFQELEISPCSLSAVEKAIKCIKAKYGAKTMFHLGVKIARRKK</sequence>
<comment type="caution">
    <text evidence="1">The sequence shown here is derived from an EMBL/GenBank/DDBJ whole genome shotgun (WGS) entry which is preliminary data.</text>
</comment>
<dbReference type="InterPro" id="IPR036388">
    <property type="entry name" value="WH-like_DNA-bd_sf"/>
</dbReference>
<gene>
    <name evidence="1" type="ORF">DF947_01350</name>
</gene>
<organism evidence="1 2">
    <name type="scientific">Pedobacter paludis</name>
    <dbReference type="NCBI Taxonomy" id="2203212"/>
    <lineage>
        <taxon>Bacteria</taxon>
        <taxon>Pseudomonadati</taxon>
        <taxon>Bacteroidota</taxon>
        <taxon>Sphingobacteriia</taxon>
        <taxon>Sphingobacteriales</taxon>
        <taxon>Sphingobacteriaceae</taxon>
        <taxon>Pedobacter</taxon>
    </lineage>
</organism>
<keyword evidence="2" id="KW-1185">Reference proteome</keyword>
<proteinExistence type="predicted"/>
<reference evidence="2" key="1">
    <citation type="submission" date="2018-05" db="EMBL/GenBank/DDBJ databases">
        <title>Pedobacter paludis sp. nov., isolated from wetland soil.</title>
        <authorList>
            <person name="Zhang Y."/>
        </authorList>
    </citation>
    <scope>NUCLEOTIDE SEQUENCE [LARGE SCALE GENOMIC DNA]</scope>
    <source>
        <strain evidence="2">R-8</strain>
    </source>
</reference>
<dbReference type="AlphaFoldDB" id="A0A317F5X0"/>
<dbReference type="RefSeq" id="WP_109927886.1">
    <property type="nucleotide sequence ID" value="NZ_QGNY01000001.1"/>
</dbReference>
<evidence type="ECO:0000313" key="2">
    <source>
        <dbReference type="Proteomes" id="UP000245391"/>
    </source>
</evidence>
<dbReference type="Proteomes" id="UP000245391">
    <property type="component" value="Unassembled WGS sequence"/>
</dbReference>
<evidence type="ECO:0008006" key="3">
    <source>
        <dbReference type="Google" id="ProtNLM"/>
    </source>
</evidence>
<evidence type="ECO:0000313" key="1">
    <source>
        <dbReference type="EMBL" id="PWS33299.1"/>
    </source>
</evidence>
<accession>A0A317F5X0</accession>
<protein>
    <recommendedName>
        <fullName evidence="3">HTH luxR-type domain-containing protein</fullName>
    </recommendedName>
</protein>